<dbReference type="AlphaFoldDB" id="A0A3S1BRZ8"/>
<dbReference type="EMBL" id="RQTK01000927">
    <property type="protein sequence ID" value="RUS73522.1"/>
    <property type="molecule type" value="Genomic_DNA"/>
</dbReference>
<sequence length="227" mass="24318">MHVQGFNTTGELEECECHGVQSYISCQWQRLKHTISKLPVLTHLLDQHEHTPDGNSSIPSLRAMELPGKLPRNDTGKTPQPEQSWKSDASKVKTQRNDPGGGREMFPTVDNKFQQAGGPDELGQGLAESDDGTGDSHSHNIEKRWALTFVANTVCCAGTDLVASALGCAIYDGTCKCPSINLIMLSQCVPTVTEAPVTNSISSTFLANDACCQGTDPIAAGLGCVYI</sequence>
<gene>
    <name evidence="2" type="ORF">EGW08_018707</name>
</gene>
<evidence type="ECO:0000313" key="2">
    <source>
        <dbReference type="EMBL" id="RUS73522.1"/>
    </source>
</evidence>
<accession>A0A3S1BRZ8</accession>
<keyword evidence="3" id="KW-1185">Reference proteome</keyword>
<feature type="region of interest" description="Disordered" evidence="1">
    <location>
        <begin position="66"/>
        <end position="138"/>
    </location>
</feature>
<name>A0A3S1BRZ8_ELYCH</name>
<protein>
    <submittedName>
        <fullName evidence="2">Uncharacterized protein</fullName>
    </submittedName>
</protein>
<proteinExistence type="predicted"/>
<organism evidence="2 3">
    <name type="scientific">Elysia chlorotica</name>
    <name type="common">Eastern emerald elysia</name>
    <name type="synonym">Sea slug</name>
    <dbReference type="NCBI Taxonomy" id="188477"/>
    <lineage>
        <taxon>Eukaryota</taxon>
        <taxon>Metazoa</taxon>
        <taxon>Spiralia</taxon>
        <taxon>Lophotrochozoa</taxon>
        <taxon>Mollusca</taxon>
        <taxon>Gastropoda</taxon>
        <taxon>Heterobranchia</taxon>
        <taxon>Euthyneura</taxon>
        <taxon>Panpulmonata</taxon>
        <taxon>Sacoglossa</taxon>
        <taxon>Placobranchoidea</taxon>
        <taxon>Plakobranchidae</taxon>
        <taxon>Elysia</taxon>
    </lineage>
</organism>
<dbReference type="Proteomes" id="UP000271974">
    <property type="component" value="Unassembled WGS sequence"/>
</dbReference>
<feature type="compositionally biased region" description="Polar residues" evidence="1">
    <location>
        <begin position="76"/>
        <end position="87"/>
    </location>
</feature>
<evidence type="ECO:0000313" key="3">
    <source>
        <dbReference type="Proteomes" id="UP000271974"/>
    </source>
</evidence>
<evidence type="ECO:0000256" key="1">
    <source>
        <dbReference type="SAM" id="MobiDB-lite"/>
    </source>
</evidence>
<feature type="non-terminal residue" evidence="2">
    <location>
        <position position="227"/>
    </location>
</feature>
<comment type="caution">
    <text evidence="2">The sequence shown here is derived from an EMBL/GenBank/DDBJ whole genome shotgun (WGS) entry which is preliminary data.</text>
</comment>
<reference evidence="2 3" key="1">
    <citation type="submission" date="2019-01" db="EMBL/GenBank/DDBJ databases">
        <title>A draft genome assembly of the solar-powered sea slug Elysia chlorotica.</title>
        <authorList>
            <person name="Cai H."/>
            <person name="Li Q."/>
            <person name="Fang X."/>
            <person name="Li J."/>
            <person name="Curtis N.E."/>
            <person name="Altenburger A."/>
            <person name="Shibata T."/>
            <person name="Feng M."/>
            <person name="Maeda T."/>
            <person name="Schwartz J.A."/>
            <person name="Shigenobu S."/>
            <person name="Lundholm N."/>
            <person name="Nishiyama T."/>
            <person name="Yang H."/>
            <person name="Hasebe M."/>
            <person name="Li S."/>
            <person name="Pierce S.K."/>
            <person name="Wang J."/>
        </authorList>
    </citation>
    <scope>NUCLEOTIDE SEQUENCE [LARGE SCALE GENOMIC DNA]</scope>
    <source>
        <strain evidence="2">EC2010</strain>
        <tissue evidence="2">Whole organism of an adult</tissue>
    </source>
</reference>